<dbReference type="PANTHER" id="PTHR12890:SF0">
    <property type="entry name" value="PROTEIN-L-HISTIDINE N-PROS-METHYLTRANSFERASE"/>
    <property type="match status" value="1"/>
</dbReference>
<accession>A0ABN7BFS8</accession>
<evidence type="ECO:0000313" key="1">
    <source>
        <dbReference type="EMBL" id="BET03226.1"/>
    </source>
</evidence>
<sequence>MGGETVTVQGTGVCLPNYTIMLRPRGTLARALYNKYKSDEHLLTLDRNEWYRVETSRLKPEYARLYLPMSPDEETDAFIETSTRISNSIITQIYHSLVKFFLSWFMTPTSING</sequence>
<name>A0ABN7BFS8_9HEMI</name>
<dbReference type="Proteomes" id="UP001307889">
    <property type="component" value="Chromosome 15"/>
</dbReference>
<keyword evidence="1" id="KW-0489">Methyltransferase</keyword>
<dbReference type="PANTHER" id="PTHR12890">
    <property type="entry name" value="DREV PROTEIN"/>
    <property type="match status" value="1"/>
</dbReference>
<protein>
    <submittedName>
        <fullName evidence="1">DREV methyltransferase</fullName>
    </submittedName>
</protein>
<dbReference type="GO" id="GO:0032259">
    <property type="term" value="P:methylation"/>
    <property type="evidence" value="ECO:0007669"/>
    <property type="project" value="UniProtKB-KW"/>
</dbReference>
<dbReference type="Pfam" id="PF05219">
    <property type="entry name" value="DREV"/>
    <property type="match status" value="1"/>
</dbReference>
<reference evidence="1 2" key="1">
    <citation type="submission" date="2023-09" db="EMBL/GenBank/DDBJ databases">
        <title>Nesidiocoris tenuis whole genome shotgun sequence.</title>
        <authorList>
            <person name="Shibata T."/>
            <person name="Shimoda M."/>
            <person name="Kobayashi T."/>
            <person name="Uehara T."/>
        </authorList>
    </citation>
    <scope>NUCLEOTIDE SEQUENCE [LARGE SCALE GENOMIC DNA]</scope>
    <source>
        <strain evidence="1 2">Japan</strain>
    </source>
</reference>
<proteinExistence type="predicted"/>
<dbReference type="InterPro" id="IPR007884">
    <property type="entry name" value="METL9"/>
</dbReference>
<dbReference type="GO" id="GO:0008168">
    <property type="term" value="F:methyltransferase activity"/>
    <property type="evidence" value="ECO:0007669"/>
    <property type="project" value="UniProtKB-KW"/>
</dbReference>
<keyword evidence="1" id="KW-0808">Transferase</keyword>
<dbReference type="EMBL" id="AP028923">
    <property type="protein sequence ID" value="BET03226.1"/>
    <property type="molecule type" value="Genomic_DNA"/>
</dbReference>
<organism evidence="1 2">
    <name type="scientific">Nesidiocoris tenuis</name>
    <dbReference type="NCBI Taxonomy" id="355587"/>
    <lineage>
        <taxon>Eukaryota</taxon>
        <taxon>Metazoa</taxon>
        <taxon>Ecdysozoa</taxon>
        <taxon>Arthropoda</taxon>
        <taxon>Hexapoda</taxon>
        <taxon>Insecta</taxon>
        <taxon>Pterygota</taxon>
        <taxon>Neoptera</taxon>
        <taxon>Paraneoptera</taxon>
        <taxon>Hemiptera</taxon>
        <taxon>Heteroptera</taxon>
        <taxon>Panheteroptera</taxon>
        <taxon>Cimicomorpha</taxon>
        <taxon>Miridae</taxon>
        <taxon>Dicyphina</taxon>
        <taxon>Nesidiocoris</taxon>
    </lineage>
</organism>
<keyword evidence="2" id="KW-1185">Reference proteome</keyword>
<evidence type="ECO:0000313" key="2">
    <source>
        <dbReference type="Proteomes" id="UP001307889"/>
    </source>
</evidence>
<gene>
    <name evidence="1" type="ORF">NTJ_16044</name>
</gene>